<reference evidence="1 2" key="1">
    <citation type="submission" date="2018-03" db="EMBL/GenBank/DDBJ databases">
        <title>Mesoflavibacter sp. HG37 and Mesoflavibacter sp. HG96 sp.nov., two marine bacteria isolated from seawater of Western Pacific Ocean.</title>
        <authorList>
            <person name="Cheng H."/>
            <person name="Wu Y.-H."/>
            <person name="Guo L.-L."/>
            <person name="Xu X.-W."/>
        </authorList>
    </citation>
    <scope>NUCLEOTIDE SEQUENCE [LARGE SCALE GENOMIC DNA]</scope>
    <source>
        <strain evidence="1 2">KCTC 32269</strain>
    </source>
</reference>
<keyword evidence="2" id="KW-1185">Reference proteome</keyword>
<name>A0A2T1ND26_9FLAO</name>
<protein>
    <submittedName>
        <fullName evidence="1">Uncharacterized protein</fullName>
    </submittedName>
</protein>
<sequence>MKALEYKIFDVLTERITVSQFENWLYTNDELLSNLDSNPYYFDLFTINYSNDEWSKKLLQVTNEKHGEDFMIFFKLIEGCKKLSKANNFDEAYLHLNVLLECFDYQTEYDILWDFYLLREDFENFQFTIINKNELINKVRKLSNTTLNLMNSLEDLKSIKLYFLNNSKPKTAFTLVENKNKICTIQKKLILRIKALLFKKN</sequence>
<comment type="caution">
    <text evidence="1">The sequence shown here is derived from an EMBL/GenBank/DDBJ whole genome shotgun (WGS) entry which is preliminary data.</text>
</comment>
<dbReference type="Proteomes" id="UP000238426">
    <property type="component" value="Unassembled WGS sequence"/>
</dbReference>
<evidence type="ECO:0000313" key="1">
    <source>
        <dbReference type="EMBL" id="PSG90350.1"/>
    </source>
</evidence>
<dbReference type="RefSeq" id="WP_106462490.1">
    <property type="nucleotide sequence ID" value="NZ_PXOQ01000007.1"/>
</dbReference>
<accession>A0A2T1ND26</accession>
<proteinExistence type="predicted"/>
<gene>
    <name evidence="1" type="ORF">C7H52_03465</name>
</gene>
<dbReference type="EMBL" id="PXOQ01000007">
    <property type="protein sequence ID" value="PSG90350.1"/>
    <property type="molecule type" value="Genomic_DNA"/>
</dbReference>
<dbReference type="AlphaFoldDB" id="A0A2T1ND26"/>
<evidence type="ECO:0000313" key="2">
    <source>
        <dbReference type="Proteomes" id="UP000238426"/>
    </source>
</evidence>
<dbReference type="OrthoDB" id="1452036at2"/>
<organism evidence="1 2">
    <name type="scientific">Aurantibacter aestuarii</name>
    <dbReference type="NCBI Taxonomy" id="1266046"/>
    <lineage>
        <taxon>Bacteria</taxon>
        <taxon>Pseudomonadati</taxon>
        <taxon>Bacteroidota</taxon>
        <taxon>Flavobacteriia</taxon>
        <taxon>Flavobacteriales</taxon>
        <taxon>Flavobacteriaceae</taxon>
        <taxon>Aurantibacter</taxon>
    </lineage>
</organism>